<dbReference type="PANTHER" id="PTHR13847:SF281">
    <property type="entry name" value="FAD DEPENDENT OXIDOREDUCTASE DOMAIN-CONTAINING PROTEIN"/>
    <property type="match status" value="1"/>
</dbReference>
<dbReference type="Gene3D" id="3.30.9.10">
    <property type="entry name" value="D-Amino Acid Oxidase, subunit A, domain 2"/>
    <property type="match status" value="1"/>
</dbReference>
<reference evidence="2 3" key="1">
    <citation type="journal article" date="2019" name="Int. J. Syst. Evol. Microbiol.">
        <title>The Global Catalogue of Microorganisms (GCM) 10K type strain sequencing project: providing services to taxonomists for standard genome sequencing and annotation.</title>
        <authorList>
            <consortium name="The Broad Institute Genomics Platform"/>
            <consortium name="The Broad Institute Genome Sequencing Center for Infectious Disease"/>
            <person name="Wu L."/>
            <person name="Ma J."/>
        </authorList>
    </citation>
    <scope>NUCLEOTIDE SEQUENCE [LARGE SCALE GENOMIC DNA]</scope>
    <source>
        <strain evidence="2 3">JCM 13008</strain>
    </source>
</reference>
<protein>
    <submittedName>
        <fullName evidence="2">FAD-dependent oxidoreductase</fullName>
    </submittedName>
</protein>
<evidence type="ECO:0000313" key="3">
    <source>
        <dbReference type="Proteomes" id="UP001501581"/>
    </source>
</evidence>
<dbReference type="SUPFAM" id="SSF51905">
    <property type="entry name" value="FAD/NAD(P)-binding domain"/>
    <property type="match status" value="1"/>
</dbReference>
<dbReference type="Proteomes" id="UP001501581">
    <property type="component" value="Unassembled WGS sequence"/>
</dbReference>
<evidence type="ECO:0000259" key="1">
    <source>
        <dbReference type="Pfam" id="PF01266"/>
    </source>
</evidence>
<sequence>MSRPAVTALAHAEPMVFWLDDPAAPAAEPMLVGDLAADLVVVGGGYTGLWAALLAKEADPARDVVLLEAQTVGWAASGRNGGFCAASLTHGEANGLDRFSGEFDVLQRMGRANLDGIEDTLHRHGIDAEFERTGEIDFAVAPWQVKELRVLVGQIRDHGGNVEFLDQDQARDCVDSPTYVGGMRDPDGVAMVHPGKLAWGLRRACLDLGVRIHEHTEATGIAKDGAHLRLRTAYGSVRAPKVVLGTNVFTGLLRRLRHYVAPVYDYVLVTEPLSAAQLASVGWRGRQGLADSANQFHYYRLTADDRILWGGYDAVYHYGSRVRAEYEHRPATYRLLAEQFFETFPQLEGLSFTHRWAGAIDACTRFTSFWGQAYGGRLAYVAGYTGLGVASTRFGAQVLLDLVDGVDSERTRLDFVRSKPLPFPPEPLRYASIMATKWSIERADLHEGRRNLWLRTLDRFGLGFDS</sequence>
<dbReference type="Gene3D" id="3.50.50.60">
    <property type="entry name" value="FAD/NAD(P)-binding domain"/>
    <property type="match status" value="1"/>
</dbReference>
<comment type="caution">
    <text evidence="2">The sequence shown here is derived from an EMBL/GenBank/DDBJ whole genome shotgun (WGS) entry which is preliminary data.</text>
</comment>
<proteinExistence type="predicted"/>
<keyword evidence="3" id="KW-1185">Reference proteome</keyword>
<accession>A0ABN1TN01</accession>
<dbReference type="PANTHER" id="PTHR13847">
    <property type="entry name" value="SARCOSINE DEHYDROGENASE-RELATED"/>
    <property type="match status" value="1"/>
</dbReference>
<evidence type="ECO:0000313" key="2">
    <source>
        <dbReference type="EMBL" id="GAA1092951.1"/>
    </source>
</evidence>
<dbReference type="InterPro" id="IPR036188">
    <property type="entry name" value="FAD/NAD-bd_sf"/>
</dbReference>
<organism evidence="2 3">
    <name type="scientific">Nocardioides dubius</name>
    <dbReference type="NCBI Taxonomy" id="317019"/>
    <lineage>
        <taxon>Bacteria</taxon>
        <taxon>Bacillati</taxon>
        <taxon>Actinomycetota</taxon>
        <taxon>Actinomycetes</taxon>
        <taxon>Propionibacteriales</taxon>
        <taxon>Nocardioidaceae</taxon>
        <taxon>Nocardioides</taxon>
    </lineage>
</organism>
<feature type="domain" description="FAD dependent oxidoreductase" evidence="1">
    <location>
        <begin position="38"/>
        <end position="401"/>
    </location>
</feature>
<gene>
    <name evidence="2" type="ORF">GCM10009668_05220</name>
</gene>
<dbReference type="InterPro" id="IPR006076">
    <property type="entry name" value="FAD-dep_OxRdtase"/>
</dbReference>
<dbReference type="EMBL" id="BAAALG010000002">
    <property type="protein sequence ID" value="GAA1092951.1"/>
    <property type="molecule type" value="Genomic_DNA"/>
</dbReference>
<dbReference type="Pfam" id="PF01266">
    <property type="entry name" value="DAO"/>
    <property type="match status" value="1"/>
</dbReference>
<name>A0ABN1TN01_9ACTN</name>